<organism evidence="2 3">
    <name type="scientific">Candidatus Thiomargarita nelsonii</name>
    <dbReference type="NCBI Taxonomy" id="1003181"/>
    <lineage>
        <taxon>Bacteria</taxon>
        <taxon>Pseudomonadati</taxon>
        <taxon>Pseudomonadota</taxon>
        <taxon>Gammaproteobacteria</taxon>
        <taxon>Thiotrichales</taxon>
        <taxon>Thiotrichaceae</taxon>
        <taxon>Thiomargarita</taxon>
    </lineage>
</organism>
<proteinExistence type="predicted"/>
<dbReference type="Pfam" id="PF05593">
    <property type="entry name" value="RHS_repeat"/>
    <property type="match status" value="1"/>
</dbReference>
<dbReference type="InterPro" id="IPR031325">
    <property type="entry name" value="RHS_repeat"/>
</dbReference>
<feature type="domain" description="DUF6531" evidence="1">
    <location>
        <begin position="19"/>
        <end position="68"/>
    </location>
</feature>
<comment type="caution">
    <text evidence="2">The sequence shown here is derived from an EMBL/GenBank/DDBJ whole genome shotgun (WGS) entry which is preliminary data.</text>
</comment>
<dbReference type="NCBIfam" id="TIGR01643">
    <property type="entry name" value="YD_repeat_2x"/>
    <property type="match status" value="3"/>
</dbReference>
<keyword evidence="3" id="KW-1185">Reference proteome</keyword>
<reference evidence="2 3" key="1">
    <citation type="submission" date="2016-05" db="EMBL/GenBank/DDBJ databases">
        <title>Single-cell genome of chain-forming Candidatus Thiomargarita nelsonii and comparison to other large sulfur-oxidizing bacteria.</title>
        <authorList>
            <person name="Winkel M."/>
            <person name="Salman V."/>
            <person name="Woyke T."/>
            <person name="Schulz-Vogt H."/>
            <person name="Richter M."/>
            <person name="Flood B."/>
            <person name="Bailey J."/>
            <person name="Amann R."/>
            <person name="Mussmann M."/>
        </authorList>
    </citation>
    <scope>NUCLEOTIDE SEQUENCE [LARGE SCALE GENOMIC DNA]</scope>
    <source>
        <strain evidence="2 3">THI036</strain>
    </source>
</reference>
<dbReference type="Gene3D" id="2.180.10.10">
    <property type="entry name" value="RHS repeat-associated core"/>
    <property type="match status" value="1"/>
</dbReference>
<dbReference type="AlphaFoldDB" id="A0A176RZP8"/>
<dbReference type="Pfam" id="PF20148">
    <property type="entry name" value="DUF6531"/>
    <property type="match status" value="1"/>
</dbReference>
<dbReference type="InterPro" id="IPR045351">
    <property type="entry name" value="DUF6531"/>
</dbReference>
<accession>A0A176RZP8</accession>
<evidence type="ECO:0000313" key="2">
    <source>
        <dbReference type="EMBL" id="OAD21148.1"/>
    </source>
</evidence>
<feature type="non-terminal residue" evidence="2">
    <location>
        <position position="1"/>
    </location>
</feature>
<evidence type="ECO:0000259" key="1">
    <source>
        <dbReference type="Pfam" id="PF20148"/>
    </source>
</evidence>
<evidence type="ECO:0000313" key="3">
    <source>
        <dbReference type="Proteomes" id="UP000076962"/>
    </source>
</evidence>
<sequence>FGNVTSITDPNSNVETYVQISLSYNSLSSQAYYEPFGNKWQFNYATYLVVDTGDVVTIFMPDGRRDVYSPDGNDGYQAPVGVYKTLNKLADNHYQLEFLDGTIYEYNIPEGTQSQQPFLVALYDNDANTLQFGYDADARLTSITDTLAQITTITYNADDLISQVTDPFGRSALFSYDANSNLIGLTDMGGITTTLSYDDDV</sequence>
<protein>
    <submittedName>
        <fullName evidence="2">Rhs family protein</fullName>
    </submittedName>
</protein>
<name>A0A176RZP8_9GAMM</name>
<dbReference type="InterPro" id="IPR006530">
    <property type="entry name" value="YD"/>
</dbReference>
<dbReference type="Proteomes" id="UP000076962">
    <property type="component" value="Unassembled WGS sequence"/>
</dbReference>
<dbReference type="EMBL" id="LUTY01001834">
    <property type="protein sequence ID" value="OAD21148.1"/>
    <property type="molecule type" value="Genomic_DNA"/>
</dbReference>
<gene>
    <name evidence="2" type="ORF">THIOM_003090</name>
</gene>